<name>A0AAE0GLA7_9CHLO</name>
<organism evidence="1 2">
    <name type="scientific">Cymbomonas tetramitiformis</name>
    <dbReference type="NCBI Taxonomy" id="36881"/>
    <lineage>
        <taxon>Eukaryota</taxon>
        <taxon>Viridiplantae</taxon>
        <taxon>Chlorophyta</taxon>
        <taxon>Pyramimonadophyceae</taxon>
        <taxon>Pyramimonadales</taxon>
        <taxon>Pyramimonadaceae</taxon>
        <taxon>Cymbomonas</taxon>
    </lineage>
</organism>
<gene>
    <name evidence="1" type="ORF">CYMTET_11832</name>
</gene>
<accession>A0AAE0GLA7</accession>
<protein>
    <submittedName>
        <fullName evidence="1">Uncharacterized protein</fullName>
    </submittedName>
</protein>
<dbReference type="EMBL" id="LGRX02004445">
    <property type="protein sequence ID" value="KAK3280319.1"/>
    <property type="molecule type" value="Genomic_DNA"/>
</dbReference>
<dbReference type="AlphaFoldDB" id="A0AAE0GLA7"/>
<reference evidence="1 2" key="1">
    <citation type="journal article" date="2015" name="Genome Biol. Evol.">
        <title>Comparative Genomics of a Bacterivorous Green Alga Reveals Evolutionary Causalities and Consequences of Phago-Mixotrophic Mode of Nutrition.</title>
        <authorList>
            <person name="Burns J.A."/>
            <person name="Paasch A."/>
            <person name="Narechania A."/>
            <person name="Kim E."/>
        </authorList>
    </citation>
    <scope>NUCLEOTIDE SEQUENCE [LARGE SCALE GENOMIC DNA]</scope>
    <source>
        <strain evidence="1 2">PLY_AMNH</strain>
    </source>
</reference>
<evidence type="ECO:0000313" key="1">
    <source>
        <dbReference type="EMBL" id="KAK3280319.1"/>
    </source>
</evidence>
<dbReference type="Proteomes" id="UP001190700">
    <property type="component" value="Unassembled WGS sequence"/>
</dbReference>
<sequence>MNNVDTTDLRTSPNVYLFDDTEQEQCTCDSDGAFSDATPTYYNCPTAAHYDSRTTTLGTRRSVVRSYLADVDGATLEGAGDVRYPAECSLVAVTDIAEDADRQAATFVLEDPARVMRFPVRIVEREVVEGQAHPKDLIGASPEWTARYTEQVQNAVDDAADALSVDVAATEVTNSAYEYEYAYTFNFDEADARFPTKAQAQTVCESTLGSEWSLHAPSATGTETYRSMLQTALDVHSNARTASAYCRTARHANPYSVSDQTYIREALLAELQALLPNSVTYGGRTDTACLSSDSLNGLGDQTTRLSALFDAETNAFKDYVPEEHCVDHQYDQITEDGTAIACALRGIAKQRH</sequence>
<proteinExistence type="predicted"/>
<keyword evidence="2" id="KW-1185">Reference proteome</keyword>
<comment type="caution">
    <text evidence="1">The sequence shown here is derived from an EMBL/GenBank/DDBJ whole genome shotgun (WGS) entry which is preliminary data.</text>
</comment>
<evidence type="ECO:0000313" key="2">
    <source>
        <dbReference type="Proteomes" id="UP001190700"/>
    </source>
</evidence>